<dbReference type="EMBL" id="JANDBC010000001">
    <property type="protein sequence ID" value="MCP9290759.1"/>
    <property type="molecule type" value="Genomic_DNA"/>
</dbReference>
<dbReference type="InterPro" id="IPR021886">
    <property type="entry name" value="MgsA_C"/>
</dbReference>
<dbReference type="Proteomes" id="UP001139125">
    <property type="component" value="Unassembled WGS sequence"/>
</dbReference>
<evidence type="ECO:0000256" key="2">
    <source>
        <dbReference type="ARBA" id="ARBA00008959"/>
    </source>
</evidence>
<dbReference type="Gene3D" id="3.40.50.300">
    <property type="entry name" value="P-loop containing nucleotide triphosphate hydrolases"/>
    <property type="match status" value="1"/>
</dbReference>
<dbReference type="InterPro" id="IPR032423">
    <property type="entry name" value="AAA_assoc_2"/>
</dbReference>
<keyword evidence="10" id="KW-1185">Reference proteome</keyword>
<dbReference type="AlphaFoldDB" id="A0A9X2RG56"/>
<dbReference type="Pfam" id="PF16193">
    <property type="entry name" value="AAA_assoc_2"/>
    <property type="match status" value="1"/>
</dbReference>
<dbReference type="Gene3D" id="1.20.272.10">
    <property type="match status" value="1"/>
</dbReference>
<dbReference type="GO" id="GO:0003677">
    <property type="term" value="F:DNA binding"/>
    <property type="evidence" value="ECO:0007669"/>
    <property type="project" value="InterPro"/>
</dbReference>
<keyword evidence="6" id="KW-0067">ATP-binding</keyword>
<evidence type="ECO:0000313" key="10">
    <source>
        <dbReference type="Proteomes" id="UP001139125"/>
    </source>
</evidence>
<comment type="similarity">
    <text evidence="2">Belongs to the AAA ATPase family. RarA/MGS1/WRNIP1 subfamily.</text>
</comment>
<dbReference type="FunFam" id="1.10.8.60:FF:000029">
    <property type="entry name" value="Replication-associated recombination protein A"/>
    <property type="match status" value="1"/>
</dbReference>
<dbReference type="CDD" id="cd00009">
    <property type="entry name" value="AAA"/>
    <property type="match status" value="1"/>
</dbReference>
<proteinExistence type="inferred from homology"/>
<evidence type="ECO:0000256" key="6">
    <source>
        <dbReference type="ARBA" id="ARBA00022840"/>
    </source>
</evidence>
<feature type="compositionally biased region" description="Low complexity" evidence="7">
    <location>
        <begin position="10"/>
        <end position="19"/>
    </location>
</feature>
<protein>
    <recommendedName>
        <fullName evidence="3">Replication-associated recombination protein A</fullName>
    </recommendedName>
</protein>
<evidence type="ECO:0000256" key="3">
    <source>
        <dbReference type="ARBA" id="ARBA00020776"/>
    </source>
</evidence>
<dbReference type="InterPro" id="IPR051314">
    <property type="entry name" value="AAA_ATPase_RarA/MGS1/WRNIP1"/>
</dbReference>
<dbReference type="SUPFAM" id="SSF48019">
    <property type="entry name" value="post-AAA+ oligomerization domain-like"/>
    <property type="match status" value="1"/>
</dbReference>
<dbReference type="GO" id="GO:0017116">
    <property type="term" value="F:single-stranded DNA helicase activity"/>
    <property type="evidence" value="ECO:0007669"/>
    <property type="project" value="TreeGrafter"/>
</dbReference>
<gene>
    <name evidence="9" type="ORF">NM125_04065</name>
</gene>
<dbReference type="PANTHER" id="PTHR13779">
    <property type="entry name" value="WERNER HELICASE-INTERACTING PROTEIN 1 FAMILY MEMBER"/>
    <property type="match status" value="1"/>
</dbReference>
<dbReference type="SMART" id="SM00382">
    <property type="entry name" value="AAA"/>
    <property type="match status" value="1"/>
</dbReference>
<reference evidence="9" key="1">
    <citation type="submission" date="2022-06" db="EMBL/GenBank/DDBJ databases">
        <title>Gracilimonas sp. CAU 1638 isolated from sea sediment.</title>
        <authorList>
            <person name="Kim W."/>
        </authorList>
    </citation>
    <scope>NUCLEOTIDE SEQUENCE</scope>
    <source>
        <strain evidence="9">CAU 1638</strain>
    </source>
</reference>
<dbReference type="Pfam" id="PF05496">
    <property type="entry name" value="RuvB_N"/>
    <property type="match status" value="1"/>
</dbReference>
<dbReference type="GO" id="GO:0006310">
    <property type="term" value="P:DNA recombination"/>
    <property type="evidence" value="ECO:0007669"/>
    <property type="project" value="InterPro"/>
</dbReference>
<dbReference type="Gene3D" id="1.10.8.60">
    <property type="match status" value="1"/>
</dbReference>
<evidence type="ECO:0000256" key="7">
    <source>
        <dbReference type="SAM" id="MobiDB-lite"/>
    </source>
</evidence>
<dbReference type="GO" id="GO:0005524">
    <property type="term" value="F:ATP binding"/>
    <property type="evidence" value="ECO:0007669"/>
    <property type="project" value="UniProtKB-KW"/>
</dbReference>
<dbReference type="InterPro" id="IPR027417">
    <property type="entry name" value="P-loop_NTPase"/>
</dbReference>
<dbReference type="InterPro" id="IPR003593">
    <property type="entry name" value="AAA+_ATPase"/>
</dbReference>
<dbReference type="InterPro" id="IPR008824">
    <property type="entry name" value="RuvB-like_N"/>
</dbReference>
<dbReference type="GO" id="GO:0000731">
    <property type="term" value="P:DNA synthesis involved in DNA repair"/>
    <property type="evidence" value="ECO:0007669"/>
    <property type="project" value="TreeGrafter"/>
</dbReference>
<evidence type="ECO:0000256" key="1">
    <source>
        <dbReference type="ARBA" id="ARBA00002393"/>
    </source>
</evidence>
<keyword evidence="5" id="KW-0547">Nucleotide-binding</keyword>
<accession>A0A9X2RG56</accession>
<evidence type="ECO:0000259" key="8">
    <source>
        <dbReference type="SMART" id="SM00382"/>
    </source>
</evidence>
<comment type="caution">
    <text evidence="9">The sequence shown here is derived from an EMBL/GenBank/DDBJ whole genome shotgun (WGS) entry which is preliminary data.</text>
</comment>
<evidence type="ECO:0000256" key="5">
    <source>
        <dbReference type="ARBA" id="ARBA00022741"/>
    </source>
</evidence>
<name>A0A9X2RG56_9BACT</name>
<dbReference type="InterPro" id="IPR008921">
    <property type="entry name" value="DNA_pol3_clamp-load_cplx_C"/>
</dbReference>
<dbReference type="GO" id="GO:0009378">
    <property type="term" value="F:four-way junction helicase activity"/>
    <property type="evidence" value="ECO:0007669"/>
    <property type="project" value="InterPro"/>
</dbReference>
<feature type="region of interest" description="Disordered" evidence="7">
    <location>
        <begin position="1"/>
        <end position="24"/>
    </location>
</feature>
<dbReference type="CDD" id="cd18139">
    <property type="entry name" value="HLD_clamp_RarA"/>
    <property type="match status" value="1"/>
</dbReference>
<dbReference type="FunFam" id="3.40.50.300:FF:000137">
    <property type="entry name" value="Replication-associated recombination protein A"/>
    <property type="match status" value="1"/>
</dbReference>
<feature type="domain" description="AAA+ ATPase" evidence="8">
    <location>
        <begin position="60"/>
        <end position="177"/>
    </location>
</feature>
<dbReference type="RefSeq" id="WP_255133124.1">
    <property type="nucleotide sequence ID" value="NZ_JANDBC010000001.1"/>
</dbReference>
<dbReference type="PANTHER" id="PTHR13779:SF7">
    <property type="entry name" value="ATPASE WRNIP1"/>
    <property type="match status" value="1"/>
</dbReference>
<keyword evidence="4" id="KW-0235">DNA replication</keyword>
<organism evidence="9 10">
    <name type="scientific">Gracilimonas sediminicola</name>
    <dbReference type="NCBI Taxonomy" id="2952158"/>
    <lineage>
        <taxon>Bacteria</taxon>
        <taxon>Pseudomonadati</taxon>
        <taxon>Balneolota</taxon>
        <taxon>Balneolia</taxon>
        <taxon>Balneolales</taxon>
        <taxon>Balneolaceae</taxon>
        <taxon>Gracilimonas</taxon>
    </lineage>
</organism>
<sequence length="456" mass="51642">MDLFEEKKSGGFQSSSQKENPQYNQPLATRMRPQSLDEFAGQEHLVGEGKMLQRMIDTGIIGSLIFYGPPSSGKTTLAHVISREIKAQFEVINAVLDGIKELRNVVDKAEKLRKLNGRKTILFVDEIHRWNKAQQDALLPHLESGIITLVGATTENPFYSLVNPLLSRCQLFELHPLTTKDVRLMLNRALEDSERGLGDKNIEVTEDAFNHLAEMAGGDIRNALNALEVAVLSSTPEDDGKITISLEVAKESIQRRNVRYDRTGDEHYHYASAFIKSMRGSDPDASLYWMNAMLEGGDDPNFIFRRMFIFASEDVGLAEPNAITIVNSCQEAFMKCGMPEGMYFLSHACLYLSQCPKSNSTKAIFEVNREISDRGVKDIPPYLKDKTANKKGAKYLGVENASENYKYPHSHPNNWVDQQYLPDDLKDKKWYEAGTQGREALLWKKWQEIKNQKPEK</sequence>
<evidence type="ECO:0000256" key="4">
    <source>
        <dbReference type="ARBA" id="ARBA00022705"/>
    </source>
</evidence>
<dbReference type="FunFam" id="1.20.272.10:FF:000001">
    <property type="entry name" value="Putative AAA family ATPase"/>
    <property type="match status" value="1"/>
</dbReference>
<evidence type="ECO:0000313" key="9">
    <source>
        <dbReference type="EMBL" id="MCP9290759.1"/>
    </source>
</evidence>
<dbReference type="GO" id="GO:0008047">
    <property type="term" value="F:enzyme activator activity"/>
    <property type="evidence" value="ECO:0007669"/>
    <property type="project" value="TreeGrafter"/>
</dbReference>
<comment type="function">
    <text evidence="1">DNA-dependent ATPase that plays important roles in cellular responses to stalled DNA replication processes.</text>
</comment>
<dbReference type="Gene3D" id="1.10.3710.10">
    <property type="entry name" value="DNA polymerase III clamp loader subunits, C-terminal domain"/>
    <property type="match status" value="1"/>
</dbReference>
<dbReference type="SUPFAM" id="SSF52540">
    <property type="entry name" value="P-loop containing nucleoside triphosphate hydrolases"/>
    <property type="match status" value="1"/>
</dbReference>
<dbReference type="Pfam" id="PF12002">
    <property type="entry name" value="MgsA_C"/>
    <property type="match status" value="1"/>
</dbReference>
<dbReference type="GO" id="GO:0006261">
    <property type="term" value="P:DNA-templated DNA replication"/>
    <property type="evidence" value="ECO:0007669"/>
    <property type="project" value="TreeGrafter"/>
</dbReference>